<proteinExistence type="predicted"/>
<dbReference type="Proteomes" id="UP000000490">
    <property type="component" value="Chromosome"/>
</dbReference>
<sequence>MLIKTIHLDKNFEATNPNDKDYKLSIDTVLTELDSEGAIGLFVELDSIHHCIFNNKNKNGELGHSKDIIEITTNSAHYRDISINGYKKFFLDFEFLKSHLRFLLEFYSEELEHPQILAEAHSSIPFTIITEWNNQAYKLKKAIAELDITIANTFDNSKDIFNLLSYFSNRVS</sequence>
<reference evidence="1" key="1">
    <citation type="submission" date="2011-05" db="EMBL/GenBank/DDBJ databases">
        <authorList>
            <person name="Kuske C.R."/>
            <person name="Challacombe J.F."/>
            <person name="Siddaramappa S."/>
            <person name="Petersen J.M."/>
            <person name="Bruce D.C."/>
        </authorList>
    </citation>
    <scope>NUCLEOTIDE SEQUENCE</scope>
    <source>
        <strain evidence="1">TX077308</strain>
    </source>
</reference>
<evidence type="ECO:0000313" key="1">
    <source>
        <dbReference type="EMBL" id="AEI35828.1"/>
    </source>
</evidence>
<dbReference type="EMBL" id="CP002872">
    <property type="protein sequence ID" value="AEI35828.1"/>
    <property type="molecule type" value="Genomic_DNA"/>
</dbReference>
<protein>
    <submittedName>
        <fullName evidence="1">Uncharacterized protein</fullName>
    </submittedName>
</protein>
<dbReference type="RefSeq" id="WP_013922666.1">
    <property type="nucleotide sequence ID" value="NC_015696.1"/>
</dbReference>
<keyword evidence="2" id="KW-1185">Reference proteome</keyword>
<organism evidence="1 2">
    <name type="scientific">Francisella salina</name>
    <dbReference type="NCBI Taxonomy" id="573569"/>
    <lineage>
        <taxon>Bacteria</taxon>
        <taxon>Pseudomonadati</taxon>
        <taxon>Pseudomonadota</taxon>
        <taxon>Gammaproteobacteria</taxon>
        <taxon>Thiotrichales</taxon>
        <taxon>Francisellaceae</taxon>
        <taxon>Francisella</taxon>
    </lineage>
</organism>
<name>A0ABM5M9F8_FRAST</name>
<gene>
    <name evidence="1" type="ordered locus">F7308_0901</name>
</gene>
<evidence type="ECO:0000313" key="2">
    <source>
        <dbReference type="Proteomes" id="UP000000490"/>
    </source>
</evidence>
<accession>A0ABM5M9F8</accession>